<protein>
    <submittedName>
        <fullName evidence="1">Uncharacterized protein</fullName>
    </submittedName>
</protein>
<organism evidence="1 2">
    <name type="scientific">Persea americana</name>
    <name type="common">Avocado</name>
    <dbReference type="NCBI Taxonomy" id="3435"/>
    <lineage>
        <taxon>Eukaryota</taxon>
        <taxon>Viridiplantae</taxon>
        <taxon>Streptophyta</taxon>
        <taxon>Embryophyta</taxon>
        <taxon>Tracheophyta</taxon>
        <taxon>Spermatophyta</taxon>
        <taxon>Magnoliopsida</taxon>
        <taxon>Magnoliidae</taxon>
        <taxon>Laurales</taxon>
        <taxon>Lauraceae</taxon>
        <taxon>Persea</taxon>
    </lineage>
</organism>
<sequence>MIGGLQAWTERRSTSAGTSALGPAVRQRRENGEVRLAAGRRIDLLRQALRLSLQQSIRNVKTNCLTPPAVLLLRW</sequence>
<dbReference type="Proteomes" id="UP001234297">
    <property type="component" value="Chromosome 8"/>
</dbReference>
<evidence type="ECO:0000313" key="1">
    <source>
        <dbReference type="EMBL" id="KAJ8632595.1"/>
    </source>
</evidence>
<accession>A0ACC2LGK7</accession>
<reference evidence="1 2" key="1">
    <citation type="journal article" date="2022" name="Hortic Res">
        <title>A haplotype resolved chromosomal level avocado genome allows analysis of novel avocado genes.</title>
        <authorList>
            <person name="Nath O."/>
            <person name="Fletcher S.J."/>
            <person name="Hayward A."/>
            <person name="Shaw L.M."/>
            <person name="Masouleh A.K."/>
            <person name="Furtado A."/>
            <person name="Henry R.J."/>
            <person name="Mitter N."/>
        </authorList>
    </citation>
    <scope>NUCLEOTIDE SEQUENCE [LARGE SCALE GENOMIC DNA]</scope>
    <source>
        <strain evidence="2">cv. Hass</strain>
    </source>
</reference>
<gene>
    <name evidence="1" type="ORF">MRB53_025931</name>
</gene>
<comment type="caution">
    <text evidence="1">The sequence shown here is derived from an EMBL/GenBank/DDBJ whole genome shotgun (WGS) entry which is preliminary data.</text>
</comment>
<evidence type="ECO:0000313" key="2">
    <source>
        <dbReference type="Proteomes" id="UP001234297"/>
    </source>
</evidence>
<name>A0ACC2LGK7_PERAE</name>
<keyword evidence="2" id="KW-1185">Reference proteome</keyword>
<dbReference type="EMBL" id="CM056816">
    <property type="protein sequence ID" value="KAJ8632595.1"/>
    <property type="molecule type" value="Genomic_DNA"/>
</dbReference>
<proteinExistence type="predicted"/>